<accession>A0ABW6KBR8</accession>
<gene>
    <name evidence="2" type="ORF">ACFYKX_07075</name>
</gene>
<organism evidence="2 3">
    <name type="scientific">Cytobacillus spartinae</name>
    <dbReference type="NCBI Taxonomy" id="3299023"/>
    <lineage>
        <taxon>Bacteria</taxon>
        <taxon>Bacillati</taxon>
        <taxon>Bacillota</taxon>
        <taxon>Bacilli</taxon>
        <taxon>Bacillales</taxon>
        <taxon>Bacillaceae</taxon>
        <taxon>Cytobacillus</taxon>
    </lineage>
</organism>
<sequence length="237" mass="28286">MKEFDDDHPSMIYDYLVSFGMYRPSPRSWGTFQEMKNEKIWEKVSALFEKYSKKWNGPDIPIYIFPINERMSLQENEGNNKSGVSFKDKMFLFVKAYEDEKELEALFVHEYHHVCRMNKQKKQLKDYTLLDSMILEGLAEITVEKYCGKDYQAPWCNYYTNKEIKNFWNKFLEKEINVIKEEDKHDRLLYGFEPYPKLVGYAAGYHLVRKLIDSKNFSTKVSFALPSEIFVGKNKNF</sequence>
<evidence type="ECO:0000313" key="3">
    <source>
        <dbReference type="Proteomes" id="UP001601059"/>
    </source>
</evidence>
<evidence type="ECO:0000259" key="1">
    <source>
        <dbReference type="Pfam" id="PF10026"/>
    </source>
</evidence>
<dbReference type="Pfam" id="PF10026">
    <property type="entry name" value="DUF2268"/>
    <property type="match status" value="1"/>
</dbReference>
<protein>
    <submittedName>
        <fullName evidence="2">DUF2268 domain-containing protein</fullName>
    </submittedName>
</protein>
<proteinExistence type="predicted"/>
<evidence type="ECO:0000313" key="2">
    <source>
        <dbReference type="EMBL" id="MFE8700368.1"/>
    </source>
</evidence>
<keyword evidence="3" id="KW-1185">Reference proteome</keyword>
<dbReference type="RefSeq" id="WP_389359467.1">
    <property type="nucleotide sequence ID" value="NZ_JBIACK010000002.1"/>
</dbReference>
<dbReference type="Proteomes" id="UP001601059">
    <property type="component" value="Unassembled WGS sequence"/>
</dbReference>
<name>A0ABW6KBR8_9BACI</name>
<dbReference type="EMBL" id="JBIACK010000002">
    <property type="protein sequence ID" value="MFE8700368.1"/>
    <property type="molecule type" value="Genomic_DNA"/>
</dbReference>
<dbReference type="InterPro" id="IPR018728">
    <property type="entry name" value="DUF2268"/>
</dbReference>
<reference evidence="2 3" key="1">
    <citation type="submission" date="2024-08" db="EMBL/GenBank/DDBJ databases">
        <title>Two novel Cytobacillus novel species.</title>
        <authorList>
            <person name="Liu G."/>
        </authorList>
    </citation>
    <scope>NUCLEOTIDE SEQUENCE [LARGE SCALE GENOMIC DNA]</scope>
    <source>
        <strain evidence="2 3">FJAT-54145</strain>
    </source>
</reference>
<feature type="domain" description="DUF2268" evidence="1">
    <location>
        <begin position="40"/>
        <end position="230"/>
    </location>
</feature>
<comment type="caution">
    <text evidence="2">The sequence shown here is derived from an EMBL/GenBank/DDBJ whole genome shotgun (WGS) entry which is preliminary data.</text>
</comment>